<comment type="caution">
    <text evidence="5">The sequence shown here is derived from an EMBL/GenBank/DDBJ whole genome shotgun (WGS) entry which is preliminary data.</text>
</comment>
<dbReference type="SUPFAM" id="SSF56672">
    <property type="entry name" value="DNA/RNA polymerases"/>
    <property type="match status" value="1"/>
</dbReference>
<protein>
    <submittedName>
        <fullName evidence="5">Retrovirus-related Pol polyprotein from transposon TNT 1-94</fullName>
    </submittedName>
</protein>
<dbReference type="EMBL" id="QGNW01000050">
    <property type="protein sequence ID" value="RVX06586.1"/>
    <property type="molecule type" value="Genomic_DNA"/>
</dbReference>
<evidence type="ECO:0000313" key="5">
    <source>
        <dbReference type="EMBL" id="RVX06586.1"/>
    </source>
</evidence>
<dbReference type="AlphaFoldDB" id="A0A438JCB9"/>
<evidence type="ECO:0000256" key="1">
    <source>
        <dbReference type="SAM" id="MobiDB-lite"/>
    </source>
</evidence>
<proteinExistence type="predicted"/>
<feature type="region of interest" description="Disordered" evidence="1">
    <location>
        <begin position="531"/>
        <end position="554"/>
    </location>
</feature>
<dbReference type="SUPFAM" id="SSF53098">
    <property type="entry name" value="Ribonuclease H-like"/>
    <property type="match status" value="1"/>
</dbReference>
<feature type="domain" description="Retroviral polymerase SH3-like" evidence="4">
    <location>
        <begin position="445"/>
        <end position="507"/>
    </location>
</feature>
<name>A0A438JCB9_VITVI</name>
<dbReference type="GO" id="GO:0008270">
    <property type="term" value="F:zinc ion binding"/>
    <property type="evidence" value="ECO:0007669"/>
    <property type="project" value="InterPro"/>
</dbReference>
<dbReference type="InterPro" id="IPR012337">
    <property type="entry name" value="RNaseH-like_sf"/>
</dbReference>
<dbReference type="InterPro" id="IPR025724">
    <property type="entry name" value="GAG-pre-integrase_dom"/>
</dbReference>
<dbReference type="InterPro" id="IPR043502">
    <property type="entry name" value="DNA/RNA_pol_sf"/>
</dbReference>
<evidence type="ECO:0000313" key="6">
    <source>
        <dbReference type="Proteomes" id="UP000288805"/>
    </source>
</evidence>
<dbReference type="InterPro" id="IPR036875">
    <property type="entry name" value="Znf_CCHC_sf"/>
</dbReference>
<dbReference type="PANTHER" id="PTHR11439">
    <property type="entry name" value="GAG-POL-RELATED RETROTRANSPOSON"/>
    <property type="match status" value="1"/>
</dbReference>
<dbReference type="Pfam" id="PF13976">
    <property type="entry name" value="gag_pre-integrs"/>
    <property type="match status" value="1"/>
</dbReference>
<dbReference type="Pfam" id="PF14223">
    <property type="entry name" value="Retrotran_gag_2"/>
    <property type="match status" value="1"/>
</dbReference>
<dbReference type="InterPro" id="IPR057670">
    <property type="entry name" value="SH3_retrovirus"/>
</dbReference>
<gene>
    <name evidence="5" type="primary">POLX_3671</name>
    <name evidence="5" type="ORF">CK203_029450</name>
</gene>
<dbReference type="InterPro" id="IPR013103">
    <property type="entry name" value="RVT_2"/>
</dbReference>
<feature type="compositionally biased region" description="Low complexity" evidence="1">
    <location>
        <begin position="545"/>
        <end position="554"/>
    </location>
</feature>
<dbReference type="Pfam" id="PF25597">
    <property type="entry name" value="SH3_retrovirus"/>
    <property type="match status" value="1"/>
</dbReference>
<dbReference type="Gene3D" id="3.30.420.10">
    <property type="entry name" value="Ribonuclease H-like superfamily/Ribonuclease H"/>
    <property type="match status" value="1"/>
</dbReference>
<feature type="domain" description="GAG-pre-integrase" evidence="3">
    <location>
        <begin position="251"/>
        <end position="299"/>
    </location>
</feature>
<organism evidence="5 6">
    <name type="scientific">Vitis vinifera</name>
    <name type="common">Grape</name>
    <dbReference type="NCBI Taxonomy" id="29760"/>
    <lineage>
        <taxon>Eukaryota</taxon>
        <taxon>Viridiplantae</taxon>
        <taxon>Streptophyta</taxon>
        <taxon>Embryophyta</taxon>
        <taxon>Tracheophyta</taxon>
        <taxon>Spermatophyta</taxon>
        <taxon>Magnoliopsida</taxon>
        <taxon>eudicotyledons</taxon>
        <taxon>Gunneridae</taxon>
        <taxon>Pentapetalae</taxon>
        <taxon>rosids</taxon>
        <taxon>Vitales</taxon>
        <taxon>Vitaceae</taxon>
        <taxon>Viteae</taxon>
        <taxon>Vitis</taxon>
    </lineage>
</organism>
<dbReference type="PANTHER" id="PTHR11439:SF517">
    <property type="entry name" value="CYSTEINE-RICH RLK (RECEPTOR-LIKE PROTEIN KINASE) 8"/>
    <property type="match status" value="1"/>
</dbReference>
<evidence type="ECO:0000259" key="2">
    <source>
        <dbReference type="Pfam" id="PF07727"/>
    </source>
</evidence>
<dbReference type="InterPro" id="IPR036397">
    <property type="entry name" value="RNaseH_sf"/>
</dbReference>
<dbReference type="Pfam" id="PF07727">
    <property type="entry name" value="RVT_2"/>
    <property type="match status" value="1"/>
</dbReference>
<dbReference type="Proteomes" id="UP000288805">
    <property type="component" value="Unassembled WGS sequence"/>
</dbReference>
<evidence type="ECO:0000259" key="4">
    <source>
        <dbReference type="Pfam" id="PF25597"/>
    </source>
</evidence>
<dbReference type="GO" id="GO:0003676">
    <property type="term" value="F:nucleic acid binding"/>
    <property type="evidence" value="ECO:0007669"/>
    <property type="project" value="InterPro"/>
</dbReference>
<evidence type="ECO:0000259" key="3">
    <source>
        <dbReference type="Pfam" id="PF13976"/>
    </source>
</evidence>
<feature type="compositionally biased region" description="Polar residues" evidence="1">
    <location>
        <begin position="74"/>
        <end position="86"/>
    </location>
</feature>
<sequence>MAIINKMRIHGEKMEDVTVIEKILRSMTPKFNYVVCSIEESKDLDELSIDELQASLLVHEQKIIQEDKEEQALKASTNNNALTTNRSADRGIGKGRGVRGVRDGSRGRGGRGNFRVDEDQPDFQNRGRGRNQQFDKSKVECFRCHKFDHYRFECYTKLPNDKEKGEKSNYAEKKEVETLLMAAQVNEQPQAEVWYVDTGCSNHMCGNLKSNLLSVGQLQEKGYIITIQKGACEIYDPSRGAIAVVQMASNRLFTLKIDSVQSFLMAEVKDLSWLWHLRYGHLNFGGLKTLQQKHMVIGLLKFPFLLKFVKNVLLANNIVLNSLKESREEQRMSWNWFTLTFAEKSEAFSAFKSFKARVEKETGRSIKILRTDREWCIGEKNRTILNMVRSLLARGKIPKSFWPEAVNWSIHVLNRSPTFSVQNMTPEEAWSGRKPAVDHFKIFGCIAYAHVPDEKRKKLDDNGEKCVFLGVSVASKAYKLFNPLTKKIVTSRNVIFDEESTWNWNGQQLTQVIFDNDAEEKRQQLLQQQIPTVSIPESPPNDAPTAAETSSTAAENCDPITFQEAIKDLKWHKAMNEEIGCIEKNNSWELVELPKGQKSIGVKWVYKTKLNKDGGVDKYKARLVAKGYKQEFGVDYKEVFAPVAKLDTIRLVLSMATQNLWSIHQLDVKSAFLHGKLEEEVYIDQPPGYVKQGYENQKYALEILDKFMLKDCNSVITPTEVGLKLSKSGAGKMVDSTLYKQIVGSLMYLTSTRPDIMHTVNLISRYMENPTEVHILAAKRIFRYLKGTVDFGILYKRGEKSSLIGFSDSDYAGDLDDRKSTSGAVFMLNSGAITWSSKKQQIVTLSTTEAEFVACSIKLMSSYLAEKVT</sequence>
<feature type="region of interest" description="Disordered" evidence="1">
    <location>
        <begin position="74"/>
        <end position="131"/>
    </location>
</feature>
<accession>A0A438JCB9</accession>
<reference evidence="5 6" key="1">
    <citation type="journal article" date="2018" name="PLoS Genet.">
        <title>Population sequencing reveals clonal diversity and ancestral inbreeding in the grapevine cultivar Chardonnay.</title>
        <authorList>
            <person name="Roach M.J."/>
            <person name="Johnson D.L."/>
            <person name="Bohlmann J."/>
            <person name="van Vuuren H.J."/>
            <person name="Jones S.J."/>
            <person name="Pretorius I.S."/>
            <person name="Schmidt S.A."/>
            <person name="Borneman A.R."/>
        </authorList>
    </citation>
    <scope>NUCLEOTIDE SEQUENCE [LARGE SCALE GENOMIC DNA]</scope>
    <source>
        <strain evidence="6">cv. Chardonnay</strain>
        <tissue evidence="5">Leaf</tissue>
    </source>
</reference>
<feature type="domain" description="Reverse transcriptase Ty1/copia-type" evidence="2">
    <location>
        <begin position="585"/>
        <end position="701"/>
    </location>
</feature>
<dbReference type="CDD" id="cd09272">
    <property type="entry name" value="RNase_HI_RT_Ty1"/>
    <property type="match status" value="1"/>
</dbReference>
<dbReference type="SUPFAM" id="SSF57756">
    <property type="entry name" value="Retrovirus zinc finger-like domains"/>
    <property type="match status" value="1"/>
</dbReference>